<proteinExistence type="predicted"/>
<gene>
    <name evidence="1" type="ORF">LR48_Vigan04g089800</name>
</gene>
<organism evidence="1 2">
    <name type="scientific">Phaseolus angularis</name>
    <name type="common">Azuki bean</name>
    <name type="synonym">Vigna angularis</name>
    <dbReference type="NCBI Taxonomy" id="3914"/>
    <lineage>
        <taxon>Eukaryota</taxon>
        <taxon>Viridiplantae</taxon>
        <taxon>Streptophyta</taxon>
        <taxon>Embryophyta</taxon>
        <taxon>Tracheophyta</taxon>
        <taxon>Spermatophyta</taxon>
        <taxon>Magnoliopsida</taxon>
        <taxon>eudicotyledons</taxon>
        <taxon>Gunneridae</taxon>
        <taxon>Pentapetalae</taxon>
        <taxon>rosids</taxon>
        <taxon>fabids</taxon>
        <taxon>Fabales</taxon>
        <taxon>Fabaceae</taxon>
        <taxon>Papilionoideae</taxon>
        <taxon>50 kb inversion clade</taxon>
        <taxon>NPAAA clade</taxon>
        <taxon>indigoferoid/millettioid clade</taxon>
        <taxon>Phaseoleae</taxon>
        <taxon>Vigna</taxon>
    </lineage>
</organism>
<name>A0A0L9UCP2_PHAAN</name>
<dbReference type="EMBL" id="CM003374">
    <property type="protein sequence ID" value="KOM40700.1"/>
    <property type="molecule type" value="Genomic_DNA"/>
</dbReference>
<dbReference type="Gramene" id="KOM40700">
    <property type="protein sequence ID" value="KOM40700"/>
    <property type="gene ID" value="LR48_Vigan04g089800"/>
</dbReference>
<sequence>MMYDLHEYRKVTYNSGYGELFPEAVLLKNGKIKASRRYDGGGVVFGGSKKGWANSRRKVTRGVSWVALVLI</sequence>
<dbReference type="Proteomes" id="UP000053144">
    <property type="component" value="Chromosome 4"/>
</dbReference>
<protein>
    <submittedName>
        <fullName evidence="1">Uncharacterized protein</fullName>
    </submittedName>
</protein>
<reference evidence="2" key="1">
    <citation type="journal article" date="2015" name="Proc. Natl. Acad. Sci. U.S.A.">
        <title>Genome sequencing of adzuki bean (Vigna angularis) provides insight into high starch and low fat accumulation and domestication.</title>
        <authorList>
            <person name="Yang K."/>
            <person name="Tian Z."/>
            <person name="Chen C."/>
            <person name="Luo L."/>
            <person name="Zhao B."/>
            <person name="Wang Z."/>
            <person name="Yu L."/>
            <person name="Li Y."/>
            <person name="Sun Y."/>
            <person name="Li W."/>
            <person name="Chen Y."/>
            <person name="Li Y."/>
            <person name="Zhang Y."/>
            <person name="Ai D."/>
            <person name="Zhao J."/>
            <person name="Shang C."/>
            <person name="Ma Y."/>
            <person name="Wu B."/>
            <person name="Wang M."/>
            <person name="Gao L."/>
            <person name="Sun D."/>
            <person name="Zhang P."/>
            <person name="Guo F."/>
            <person name="Wang W."/>
            <person name="Li Y."/>
            <person name="Wang J."/>
            <person name="Varshney R.K."/>
            <person name="Wang J."/>
            <person name="Ling H.Q."/>
            <person name="Wan P."/>
        </authorList>
    </citation>
    <scope>NUCLEOTIDE SEQUENCE</scope>
    <source>
        <strain evidence="2">cv. Jingnong 6</strain>
    </source>
</reference>
<evidence type="ECO:0000313" key="2">
    <source>
        <dbReference type="Proteomes" id="UP000053144"/>
    </source>
</evidence>
<evidence type="ECO:0000313" key="1">
    <source>
        <dbReference type="EMBL" id="KOM40700.1"/>
    </source>
</evidence>
<accession>A0A0L9UCP2</accession>
<dbReference type="AlphaFoldDB" id="A0A0L9UCP2"/>